<dbReference type="InterPro" id="IPR002642">
    <property type="entry name" value="LysoPLipase_cat_dom"/>
</dbReference>
<evidence type="ECO:0000259" key="7">
    <source>
        <dbReference type="PROSITE" id="PS51210"/>
    </source>
</evidence>
<dbReference type="PANTHER" id="PTHR10728">
    <property type="entry name" value="CYTOSOLIC PHOSPHOLIPASE A2"/>
    <property type="match status" value="1"/>
</dbReference>
<dbReference type="Proteomes" id="UP000306050">
    <property type="component" value="Chromosome SGRAM_19"/>
</dbReference>
<dbReference type="RefSeq" id="XP_029740043.1">
    <property type="nucleotide sequence ID" value="XM_029883752.1"/>
</dbReference>
<organism evidence="8 9">
    <name type="scientific">Sporisorium graminicola</name>
    <dbReference type="NCBI Taxonomy" id="280036"/>
    <lineage>
        <taxon>Eukaryota</taxon>
        <taxon>Fungi</taxon>
        <taxon>Dikarya</taxon>
        <taxon>Basidiomycota</taxon>
        <taxon>Ustilaginomycotina</taxon>
        <taxon>Ustilaginomycetes</taxon>
        <taxon>Ustilaginales</taxon>
        <taxon>Ustilaginaceae</taxon>
        <taxon>Sporisorium</taxon>
    </lineage>
</organism>
<sequence>MPVEPSTSTVWLPTDPLAEQQAHHGLQPAREHCDIVWSQAAQARSKTNSDDDGDDDSSSSHKEHNGGGGGSGIGSGSGMHRLASAFKSLGSSMRSHSHAALELFRLSSHISSDLTDTQLYPELDHDATVSTSAALAPEEEAFRAARRRFILSTRALHKFLELDEADEVDAADVPEVCLGGSGGGYRACLGFLAMMAVAQKAGLWDLVWYVAGVSGSCWSIASVYTFAHLGAGDILENLGRGSGHHPLSAAAVNAVATTASGVYLQLAPLVIKLQRGHVHPGPLDLYGTLTTTHLLASPGVRRVVAAEQDRTTGRGEGEQGGELKKEWFKFTRCITSMRLDEGRNPLPILTAVRHERTWKDWSSPHSQHPHTDPKDARTWWQWFTFTPYDFGCDSLPFYIPTWSFGRHFSRNVSTERLPELSLSLILGLCTSAPAAPLSAYLGTLYRNLPTGAFGRHLREWADSWSARHKADKERLENHHPVHAQNEPNPLFEAIARTEEEERRWRGLNGAPRLHMVDAGMANNEPHTVFFRPGRKVDVVLLGDYSSDVQKDAAVERIGDGLVDRRLGVRPRPATSLPPPPSALLTESKAAQEMQRKFGSKYAQVLDTFHLPPPATRHEADALRERNVPPAPADVEPAIVYLPLLPHAVQPDYDPSTADFSSSYNLVWTQHQVETLRITAEANVWQALPTIRSVIREAYQRKKAARLARLNSG</sequence>
<dbReference type="KEGG" id="sgra:EX895_003154"/>
<dbReference type="EMBL" id="SRRM01000011">
    <property type="protein sequence ID" value="TKY88058.1"/>
    <property type="molecule type" value="Genomic_DNA"/>
</dbReference>
<keyword evidence="3 5" id="KW-0442">Lipid degradation</keyword>
<dbReference type="AlphaFoldDB" id="A0A4U7KXB2"/>
<dbReference type="OrthoDB" id="4084751at2759"/>
<dbReference type="GO" id="GO:0004623">
    <property type="term" value="F:phospholipase A2 activity"/>
    <property type="evidence" value="ECO:0007669"/>
    <property type="project" value="TreeGrafter"/>
</dbReference>
<keyword evidence="4 5" id="KW-0443">Lipid metabolism</keyword>
<gene>
    <name evidence="8" type="ORF">EX895_003154</name>
</gene>
<reference evidence="8 9" key="1">
    <citation type="submission" date="2019-05" db="EMBL/GenBank/DDBJ databases">
        <title>Sporisorium graminicola CBS 10092 draft sequencing and annotation.</title>
        <authorList>
            <person name="Solano-Gonzalez S."/>
            <person name="Caddick M.X."/>
            <person name="Darby A."/>
        </authorList>
    </citation>
    <scope>NUCLEOTIDE SEQUENCE [LARGE SCALE GENOMIC DNA]</scope>
    <source>
        <strain evidence="8 9">CBS 10092</strain>
    </source>
</reference>
<dbReference type="GeneID" id="40726049"/>
<proteinExistence type="inferred from homology"/>
<dbReference type="InterPro" id="IPR016035">
    <property type="entry name" value="Acyl_Trfase/lysoPLipase"/>
</dbReference>
<dbReference type="PANTHER" id="PTHR10728:SF40">
    <property type="entry name" value="PATATIN FAMILY PROTEIN"/>
    <property type="match status" value="1"/>
</dbReference>
<comment type="similarity">
    <text evidence="1">Belongs to the lysophospholipase family.</text>
</comment>
<dbReference type="Gene3D" id="3.40.1090.10">
    <property type="entry name" value="Cytosolic phospholipase A2 catalytic domain"/>
    <property type="match status" value="1"/>
</dbReference>
<dbReference type="SUPFAM" id="SSF52151">
    <property type="entry name" value="FabD/lysophospholipase-like"/>
    <property type="match status" value="1"/>
</dbReference>
<evidence type="ECO:0000256" key="2">
    <source>
        <dbReference type="ARBA" id="ARBA00022801"/>
    </source>
</evidence>
<evidence type="ECO:0000256" key="6">
    <source>
        <dbReference type="SAM" id="MobiDB-lite"/>
    </source>
</evidence>
<dbReference type="PROSITE" id="PS51210">
    <property type="entry name" value="PLA2C"/>
    <property type="match status" value="1"/>
</dbReference>
<accession>A0A4U7KXB2</accession>
<feature type="compositionally biased region" description="Gly residues" evidence="6">
    <location>
        <begin position="66"/>
        <end position="77"/>
    </location>
</feature>
<dbReference type="GO" id="GO:0046475">
    <property type="term" value="P:glycerophospholipid catabolic process"/>
    <property type="evidence" value="ECO:0007669"/>
    <property type="project" value="TreeGrafter"/>
</dbReference>
<feature type="domain" description="PLA2c" evidence="7">
    <location>
        <begin position="121"/>
        <end position="712"/>
    </location>
</feature>
<evidence type="ECO:0000256" key="5">
    <source>
        <dbReference type="PROSITE-ProRule" id="PRU00555"/>
    </source>
</evidence>
<dbReference type="SMART" id="SM00022">
    <property type="entry name" value="PLAc"/>
    <property type="match status" value="1"/>
</dbReference>
<feature type="region of interest" description="Disordered" evidence="6">
    <location>
        <begin position="40"/>
        <end position="77"/>
    </location>
</feature>
<evidence type="ECO:0000313" key="8">
    <source>
        <dbReference type="EMBL" id="TKY88058.1"/>
    </source>
</evidence>
<evidence type="ECO:0000256" key="1">
    <source>
        <dbReference type="ARBA" id="ARBA00008780"/>
    </source>
</evidence>
<feature type="region of interest" description="Disordered" evidence="6">
    <location>
        <begin position="1"/>
        <end position="28"/>
    </location>
</feature>
<comment type="caution">
    <text evidence="8">The sequence shown here is derived from an EMBL/GenBank/DDBJ whole genome shotgun (WGS) entry which is preliminary data.</text>
</comment>
<dbReference type="GO" id="GO:0005829">
    <property type="term" value="C:cytosol"/>
    <property type="evidence" value="ECO:0007669"/>
    <property type="project" value="TreeGrafter"/>
</dbReference>
<keyword evidence="2 5" id="KW-0378">Hydrolase</keyword>
<feature type="compositionally biased region" description="Polar residues" evidence="6">
    <location>
        <begin position="1"/>
        <end position="11"/>
    </location>
</feature>
<keyword evidence="9" id="KW-1185">Reference proteome</keyword>
<evidence type="ECO:0000313" key="9">
    <source>
        <dbReference type="Proteomes" id="UP000306050"/>
    </source>
</evidence>
<protein>
    <recommendedName>
        <fullName evidence="7">PLA2c domain-containing protein</fullName>
    </recommendedName>
</protein>
<name>A0A4U7KXB2_9BASI</name>
<evidence type="ECO:0000256" key="4">
    <source>
        <dbReference type="ARBA" id="ARBA00023098"/>
    </source>
</evidence>
<evidence type="ECO:0000256" key="3">
    <source>
        <dbReference type="ARBA" id="ARBA00022963"/>
    </source>
</evidence>